<keyword evidence="2" id="KW-1133">Transmembrane helix</keyword>
<evidence type="ECO:0000313" key="5">
    <source>
        <dbReference type="Proteomes" id="UP000499080"/>
    </source>
</evidence>
<gene>
    <name evidence="3" type="ORF">AVEN_153433_1</name>
    <name evidence="4" type="ORF">AVEN_35656_1</name>
</gene>
<name>A0A4Y2VPQ9_ARAVE</name>
<protein>
    <submittedName>
        <fullName evidence="3">Uncharacterized protein</fullName>
    </submittedName>
</protein>
<comment type="caution">
    <text evidence="3">The sequence shown here is derived from an EMBL/GenBank/DDBJ whole genome shotgun (WGS) entry which is preliminary data.</text>
</comment>
<reference evidence="3 5" key="1">
    <citation type="journal article" date="2019" name="Sci. Rep.">
        <title>Orb-weaving spider Araneus ventricosus genome elucidates the spidroin gene catalogue.</title>
        <authorList>
            <person name="Kono N."/>
            <person name="Nakamura H."/>
            <person name="Ohtoshi R."/>
            <person name="Moran D.A.P."/>
            <person name="Shinohara A."/>
            <person name="Yoshida Y."/>
            <person name="Fujiwara M."/>
            <person name="Mori M."/>
            <person name="Tomita M."/>
            <person name="Arakawa K."/>
        </authorList>
    </citation>
    <scope>NUCLEOTIDE SEQUENCE [LARGE SCALE GENOMIC DNA]</scope>
</reference>
<sequence length="234" mass="25188">METKRLALPAWEQEYNRSILSSLICSCCSAGLALILTGSVLVALFRKTPTVTDFAMGGVAVLVLGTVLVAIGITVGVLAFCARQKFPKTSSAAKAEVTPDPLRLVPVYTYNTEATSNNNNHIRSQLMLLPESVARHHVLGAVEGELSGLEQEPRDPGTAVTAGLQRAEEDVPAGEEEAHRIADEDEDQKPHDGEQALAHLDFCRREQINLSSDANSVIICLKLKCIVDGISVEE</sequence>
<keyword evidence="2" id="KW-0812">Transmembrane</keyword>
<dbReference type="EMBL" id="BGPR01050378">
    <property type="protein sequence ID" value="GBO27388.1"/>
    <property type="molecule type" value="Genomic_DNA"/>
</dbReference>
<feature type="transmembrane region" description="Helical" evidence="2">
    <location>
        <begin position="57"/>
        <end position="81"/>
    </location>
</feature>
<organism evidence="3 5">
    <name type="scientific">Araneus ventricosus</name>
    <name type="common">Orbweaver spider</name>
    <name type="synonym">Epeira ventricosa</name>
    <dbReference type="NCBI Taxonomy" id="182803"/>
    <lineage>
        <taxon>Eukaryota</taxon>
        <taxon>Metazoa</taxon>
        <taxon>Ecdysozoa</taxon>
        <taxon>Arthropoda</taxon>
        <taxon>Chelicerata</taxon>
        <taxon>Arachnida</taxon>
        <taxon>Araneae</taxon>
        <taxon>Araneomorphae</taxon>
        <taxon>Entelegynae</taxon>
        <taxon>Araneoidea</taxon>
        <taxon>Araneidae</taxon>
        <taxon>Araneus</taxon>
    </lineage>
</organism>
<keyword evidence="5" id="KW-1185">Reference proteome</keyword>
<proteinExistence type="predicted"/>
<dbReference type="Proteomes" id="UP000499080">
    <property type="component" value="Unassembled WGS sequence"/>
</dbReference>
<accession>A0A4Y2VPQ9</accession>
<dbReference type="AlphaFoldDB" id="A0A4Y2VPQ9"/>
<evidence type="ECO:0000313" key="4">
    <source>
        <dbReference type="EMBL" id="GBO27388.1"/>
    </source>
</evidence>
<evidence type="ECO:0000313" key="3">
    <source>
        <dbReference type="EMBL" id="GBO27335.1"/>
    </source>
</evidence>
<keyword evidence="2" id="KW-0472">Membrane</keyword>
<evidence type="ECO:0000256" key="2">
    <source>
        <dbReference type="SAM" id="Phobius"/>
    </source>
</evidence>
<feature type="region of interest" description="Disordered" evidence="1">
    <location>
        <begin position="147"/>
        <end position="192"/>
    </location>
</feature>
<feature type="compositionally biased region" description="Basic and acidic residues" evidence="1">
    <location>
        <begin position="176"/>
        <end position="192"/>
    </location>
</feature>
<dbReference type="EMBL" id="BGPR01050317">
    <property type="protein sequence ID" value="GBO27335.1"/>
    <property type="molecule type" value="Genomic_DNA"/>
</dbReference>
<feature type="transmembrane region" description="Helical" evidence="2">
    <location>
        <begin position="20"/>
        <end position="45"/>
    </location>
</feature>
<evidence type="ECO:0000256" key="1">
    <source>
        <dbReference type="SAM" id="MobiDB-lite"/>
    </source>
</evidence>